<dbReference type="Gene3D" id="3.20.20.100">
    <property type="entry name" value="NADP-dependent oxidoreductase domain"/>
    <property type="match status" value="1"/>
</dbReference>
<dbReference type="Proteomes" id="UP000051820">
    <property type="component" value="Unassembled WGS sequence"/>
</dbReference>
<dbReference type="InterPro" id="IPR036812">
    <property type="entry name" value="NAD(P)_OxRdtase_dom_sf"/>
</dbReference>
<dbReference type="InterPro" id="IPR023210">
    <property type="entry name" value="NADP_OxRdtase_dom"/>
</dbReference>
<comment type="caution">
    <text evidence="5">The sequence shown here is derived from an EMBL/GenBank/DDBJ whole genome shotgun (WGS) entry which is preliminary data.</text>
</comment>
<dbReference type="PIRSF" id="PIRSF000097">
    <property type="entry name" value="AKR"/>
    <property type="match status" value="1"/>
</dbReference>
<evidence type="ECO:0000313" key="5">
    <source>
        <dbReference type="EMBL" id="KRM11899.1"/>
    </source>
</evidence>
<organism evidence="5 6">
    <name type="scientific">Paucilactobacillus suebicus DSM 5007 = KCTC 3549</name>
    <dbReference type="NCBI Taxonomy" id="1423807"/>
    <lineage>
        <taxon>Bacteria</taxon>
        <taxon>Bacillati</taxon>
        <taxon>Bacillota</taxon>
        <taxon>Bacilli</taxon>
        <taxon>Lactobacillales</taxon>
        <taxon>Lactobacillaceae</taxon>
        <taxon>Paucilactobacillus</taxon>
    </lineage>
</organism>
<dbReference type="SUPFAM" id="SSF51430">
    <property type="entry name" value="NAD(P)-linked oxidoreductase"/>
    <property type="match status" value="1"/>
</dbReference>
<dbReference type="eggNOG" id="COG0656">
    <property type="taxonomic scope" value="Bacteria"/>
</dbReference>
<evidence type="ECO:0000313" key="6">
    <source>
        <dbReference type="Proteomes" id="UP000051820"/>
    </source>
</evidence>
<dbReference type="PANTHER" id="PTHR43638">
    <property type="entry name" value="OXIDOREDUCTASE, ALDO/KETO REDUCTASE FAMILY PROTEIN"/>
    <property type="match status" value="1"/>
</dbReference>
<evidence type="ECO:0000256" key="3">
    <source>
        <dbReference type="PIRSR" id="PIRSR000097-3"/>
    </source>
</evidence>
<dbReference type="InterPro" id="IPR020471">
    <property type="entry name" value="AKR"/>
</dbReference>
<dbReference type="PATRIC" id="fig|1423807.3.peg.445"/>
<dbReference type="RefSeq" id="WP_010622711.1">
    <property type="nucleotide sequence ID" value="NZ_AZGF01000013.1"/>
</dbReference>
<accession>A0A0R1W7D2</accession>
<dbReference type="STRING" id="1423807.FD16_GL000439"/>
<keyword evidence="6" id="KW-1185">Reference proteome</keyword>
<feature type="active site" description="Proton donor" evidence="1">
    <location>
        <position position="50"/>
    </location>
</feature>
<dbReference type="GO" id="GO:0016491">
    <property type="term" value="F:oxidoreductase activity"/>
    <property type="evidence" value="ECO:0007669"/>
    <property type="project" value="InterPro"/>
</dbReference>
<dbReference type="Pfam" id="PF00248">
    <property type="entry name" value="Aldo_ket_red"/>
    <property type="match status" value="1"/>
</dbReference>
<sequence>MKIGQDIVKNLGMGTWYLGEGNNIRSDQEINALQYGINRGINVIDTAEMYGDGAAEQLVGRAITQYDRSSLFLISKFYPWHADKDNMKASLTASLQRLGTDYLDLYLLHWPGDTPIEETLSALHGLQQDGLIKQFGVSNFDVRDLNAASANHYFEDISANEILYNVATRGTEYDLLPYHRTHNIATIAYSPFGSGNGNEIQIPSIISQLAHDKKVTIHQLILSWILRQNNILAIPKASSVDHIQNNIDAMNIEWSPDELSIIDTAFPAPNHKEPLKVI</sequence>
<feature type="domain" description="NADP-dependent oxidoreductase" evidence="4">
    <location>
        <begin position="11"/>
        <end position="264"/>
    </location>
</feature>
<feature type="site" description="Lowers pKa of active site Tyr" evidence="3">
    <location>
        <position position="76"/>
    </location>
</feature>
<evidence type="ECO:0000256" key="2">
    <source>
        <dbReference type="PIRSR" id="PIRSR000097-2"/>
    </source>
</evidence>
<reference evidence="5 6" key="1">
    <citation type="journal article" date="2015" name="Genome Announc.">
        <title>Expanding the biotechnology potential of lactobacilli through comparative genomics of 213 strains and associated genera.</title>
        <authorList>
            <person name="Sun Z."/>
            <person name="Harris H.M."/>
            <person name="McCann A."/>
            <person name="Guo C."/>
            <person name="Argimon S."/>
            <person name="Zhang W."/>
            <person name="Yang X."/>
            <person name="Jeffery I.B."/>
            <person name="Cooney J.C."/>
            <person name="Kagawa T.F."/>
            <person name="Liu W."/>
            <person name="Song Y."/>
            <person name="Salvetti E."/>
            <person name="Wrobel A."/>
            <person name="Rasinkangas P."/>
            <person name="Parkhill J."/>
            <person name="Rea M.C."/>
            <person name="O'Sullivan O."/>
            <person name="Ritari J."/>
            <person name="Douillard F.P."/>
            <person name="Paul Ross R."/>
            <person name="Yang R."/>
            <person name="Briner A.E."/>
            <person name="Felis G.E."/>
            <person name="de Vos W.M."/>
            <person name="Barrangou R."/>
            <person name="Klaenhammer T.R."/>
            <person name="Caufield P.W."/>
            <person name="Cui Y."/>
            <person name="Zhang H."/>
            <person name="O'Toole P.W."/>
        </authorList>
    </citation>
    <scope>NUCLEOTIDE SEQUENCE [LARGE SCALE GENOMIC DNA]</scope>
    <source>
        <strain evidence="5 6">DSM 5007</strain>
    </source>
</reference>
<evidence type="ECO:0000256" key="1">
    <source>
        <dbReference type="PIRSR" id="PIRSR000097-1"/>
    </source>
</evidence>
<protein>
    <submittedName>
        <fullName evidence="5">ARA1 protein</fullName>
    </submittedName>
</protein>
<dbReference type="AlphaFoldDB" id="A0A0R1W7D2"/>
<dbReference type="PRINTS" id="PR00069">
    <property type="entry name" value="ALDKETRDTASE"/>
</dbReference>
<proteinExistence type="predicted"/>
<name>A0A0R1W7D2_9LACO</name>
<feature type="binding site" evidence="2">
    <location>
        <position position="109"/>
    </location>
    <ligand>
        <name>substrate</name>
    </ligand>
</feature>
<dbReference type="PANTHER" id="PTHR43638:SF3">
    <property type="entry name" value="ALDEHYDE REDUCTASE"/>
    <property type="match status" value="1"/>
</dbReference>
<dbReference type="EMBL" id="AZGF01000013">
    <property type="protein sequence ID" value="KRM11899.1"/>
    <property type="molecule type" value="Genomic_DNA"/>
</dbReference>
<evidence type="ECO:0000259" key="4">
    <source>
        <dbReference type="Pfam" id="PF00248"/>
    </source>
</evidence>
<gene>
    <name evidence="5" type="ORF">FD16_GL000439</name>
</gene>